<protein>
    <submittedName>
        <fullName evidence="5">DUF4349 domain-containing protein</fullName>
    </submittedName>
</protein>
<keyword evidence="6" id="KW-1185">Reference proteome</keyword>
<reference evidence="5 6" key="1">
    <citation type="submission" date="2019-03" db="EMBL/GenBank/DDBJ databases">
        <title>Three New Species of Nocardioides, Nocardioides euryhalodurans sp. nov., Nocardioides seonyuensis sp. nov. and Nocardioides eburneoflavus sp. nov., Iolated from Soil.</title>
        <authorList>
            <person name="Roh S.G."/>
            <person name="Lee C."/>
            <person name="Kim M.-K."/>
            <person name="Kim S.B."/>
        </authorList>
    </citation>
    <scope>NUCLEOTIDE SEQUENCE [LARGE SCALE GENOMIC DNA]</scope>
    <source>
        <strain evidence="5 6">MMS17-SY117</strain>
    </source>
</reference>
<feature type="domain" description="DUF4349" evidence="4">
    <location>
        <begin position="81"/>
        <end position="292"/>
    </location>
</feature>
<evidence type="ECO:0000259" key="4">
    <source>
        <dbReference type="Pfam" id="PF14257"/>
    </source>
</evidence>
<evidence type="ECO:0000313" key="6">
    <source>
        <dbReference type="Proteomes" id="UP000294894"/>
    </source>
</evidence>
<dbReference type="InterPro" id="IPR025645">
    <property type="entry name" value="DUF4349"/>
</dbReference>
<evidence type="ECO:0000313" key="5">
    <source>
        <dbReference type="EMBL" id="QBR92211.1"/>
    </source>
</evidence>
<feature type="transmembrane region" description="Helical" evidence="3">
    <location>
        <begin position="273"/>
        <end position="295"/>
    </location>
</feature>
<keyword evidence="3" id="KW-0812">Transmembrane</keyword>
<dbReference type="Proteomes" id="UP000294894">
    <property type="component" value="Chromosome"/>
</dbReference>
<dbReference type="RefSeq" id="WP_135076030.1">
    <property type="nucleotide sequence ID" value="NZ_CP038267.1"/>
</dbReference>
<gene>
    <name evidence="5" type="ORF">EXE57_07860</name>
</gene>
<accession>A0A4P7GKK7</accession>
<name>A0A4P7GKK7_9ACTN</name>
<keyword evidence="3" id="KW-0472">Membrane</keyword>
<dbReference type="Pfam" id="PF14257">
    <property type="entry name" value="DUF4349"/>
    <property type="match status" value="1"/>
</dbReference>
<dbReference type="OrthoDB" id="186919at2"/>
<dbReference type="AlphaFoldDB" id="A0A4P7GKK7"/>
<dbReference type="KEGG" id="noy:EXE57_07860"/>
<keyword evidence="3" id="KW-1133">Transmembrane helix</keyword>
<feature type="coiled-coil region" evidence="1">
    <location>
        <begin position="197"/>
        <end position="224"/>
    </location>
</feature>
<feature type="region of interest" description="Disordered" evidence="2">
    <location>
        <begin position="27"/>
        <end position="77"/>
    </location>
</feature>
<proteinExistence type="predicted"/>
<evidence type="ECO:0000256" key="3">
    <source>
        <dbReference type="SAM" id="Phobius"/>
    </source>
</evidence>
<dbReference type="PROSITE" id="PS51257">
    <property type="entry name" value="PROKAR_LIPOPROTEIN"/>
    <property type="match status" value="1"/>
</dbReference>
<dbReference type="EMBL" id="CP038267">
    <property type="protein sequence ID" value="QBR92211.1"/>
    <property type="molecule type" value="Genomic_DNA"/>
</dbReference>
<organism evidence="5 6">
    <name type="scientific">Nocardioides euryhalodurans</name>
    <dbReference type="NCBI Taxonomy" id="2518370"/>
    <lineage>
        <taxon>Bacteria</taxon>
        <taxon>Bacillati</taxon>
        <taxon>Actinomycetota</taxon>
        <taxon>Actinomycetes</taxon>
        <taxon>Propionibacteriales</taxon>
        <taxon>Nocardioidaceae</taxon>
        <taxon>Nocardioides</taxon>
    </lineage>
</organism>
<evidence type="ECO:0000256" key="1">
    <source>
        <dbReference type="SAM" id="Coils"/>
    </source>
</evidence>
<sequence length="311" mass="32211">MNGLRTLAGSGLLVMTLGLVGCAGGGDEAGDSGAEPASTEQEAPAGDRSLAAGGTALDTGSTRSSVGEVADRAAPDTRAPAVISTGSLTVESDDVAGARFDLGKVVDALGGSIADEKTTAGEDGEARLSRLVLRIPSEEFDRAMTDLAALGDVTASTRKAEDVTTQVIDTEVRIRAQEQSLRRVEVLLARAQSIQDVVAIEAQLTQRQAELDSLKSQLAWLEDQTSLSTITVYLEAEDEPAPAEQEQDTAAFLAGLDAGWDALTAVAGGLARVAGALLPFAAVALLLGLPAWLVLRRFLARHPVRRPTAEA</sequence>
<evidence type="ECO:0000256" key="2">
    <source>
        <dbReference type="SAM" id="MobiDB-lite"/>
    </source>
</evidence>
<keyword evidence="1" id="KW-0175">Coiled coil</keyword>